<feature type="compositionally biased region" description="Basic residues" evidence="1">
    <location>
        <begin position="253"/>
        <end position="265"/>
    </location>
</feature>
<evidence type="ECO:0000313" key="2">
    <source>
        <dbReference type="EMBL" id="AUX27350.1"/>
    </source>
</evidence>
<organism evidence="2 3">
    <name type="scientific">Sorangium cellulosum</name>
    <name type="common">Polyangium cellulosum</name>
    <dbReference type="NCBI Taxonomy" id="56"/>
    <lineage>
        <taxon>Bacteria</taxon>
        <taxon>Pseudomonadati</taxon>
        <taxon>Myxococcota</taxon>
        <taxon>Polyangia</taxon>
        <taxon>Polyangiales</taxon>
        <taxon>Polyangiaceae</taxon>
        <taxon>Sorangium</taxon>
    </lineage>
</organism>
<dbReference type="EMBL" id="CP012670">
    <property type="protein sequence ID" value="AUX27350.1"/>
    <property type="molecule type" value="Genomic_DNA"/>
</dbReference>
<proteinExistence type="predicted"/>
<reference evidence="2 3" key="1">
    <citation type="submission" date="2015-09" db="EMBL/GenBank/DDBJ databases">
        <title>Sorangium comparison.</title>
        <authorList>
            <person name="Zaburannyi N."/>
            <person name="Bunk B."/>
            <person name="Overmann J."/>
            <person name="Mueller R."/>
        </authorList>
    </citation>
    <scope>NUCLEOTIDE SEQUENCE [LARGE SCALE GENOMIC DNA]</scope>
    <source>
        <strain evidence="2 3">So ceGT47</strain>
    </source>
</reference>
<sequence length="297" mass="31722">MPKAKTDLDLWMDEALASPGNGELSLSVPLHVLFGEAVDIARFHKTYWKAEVKDGKVVRRGLEMAATKKKNGDALTAKTGEEILSLQRAAVEAGTRYLLVVDPKKASPFERGQIVLDEITATLEWLFDDGVEDENDARLAKLGQAHAGDPATADALALALDDYAALAAPHREAMDGLGGFDAAMLDEATELAAELRARPTENAGLGEKAREALVLRNKVLGLLLSRMSTVRAAARFVFRDRPDIVREVTSAYGRRRRAEAKRRAKKVDAPPPGASPPGASPPGAPSPGAPPPPVSPT</sequence>
<evidence type="ECO:0000313" key="3">
    <source>
        <dbReference type="Proteomes" id="UP000295781"/>
    </source>
</evidence>
<dbReference type="AlphaFoldDB" id="A0A4P2QC89"/>
<feature type="compositionally biased region" description="Pro residues" evidence="1">
    <location>
        <begin position="269"/>
        <end position="297"/>
    </location>
</feature>
<dbReference type="RefSeq" id="WP_242515641.1">
    <property type="nucleotide sequence ID" value="NZ_CP012670.1"/>
</dbReference>
<feature type="region of interest" description="Disordered" evidence="1">
    <location>
        <begin position="253"/>
        <end position="297"/>
    </location>
</feature>
<evidence type="ECO:0000256" key="1">
    <source>
        <dbReference type="SAM" id="MobiDB-lite"/>
    </source>
</evidence>
<dbReference type="Proteomes" id="UP000295781">
    <property type="component" value="Chromosome"/>
</dbReference>
<name>A0A4P2QC89_SORCE</name>
<accession>A0A4P2QC89</accession>
<protein>
    <submittedName>
        <fullName evidence="2">Uncharacterized protein</fullName>
    </submittedName>
</protein>
<gene>
    <name evidence="2" type="ORF">SOCEGT47_079380</name>
</gene>